<dbReference type="PROSITE" id="PS50146">
    <property type="entry name" value="DAGK"/>
    <property type="match status" value="1"/>
</dbReference>
<protein>
    <submittedName>
        <fullName evidence="10">Diacylglycerol kinase</fullName>
    </submittedName>
</protein>
<dbReference type="PANTHER" id="PTHR12358">
    <property type="entry name" value="SPHINGOSINE KINASE"/>
    <property type="match status" value="1"/>
</dbReference>
<comment type="similarity">
    <text evidence="2">Belongs to the diacylglycerol/lipid kinase family.</text>
</comment>
<dbReference type="InterPro" id="IPR045540">
    <property type="entry name" value="YegS/DAGK_C"/>
</dbReference>
<name>J0NMU8_9ACTO</name>
<organism evidence="10 11">
    <name type="scientific">Schaalia georgiae F0490</name>
    <dbReference type="NCBI Taxonomy" id="1125717"/>
    <lineage>
        <taxon>Bacteria</taxon>
        <taxon>Bacillati</taxon>
        <taxon>Actinomycetota</taxon>
        <taxon>Actinomycetes</taxon>
        <taxon>Actinomycetales</taxon>
        <taxon>Actinomycetaceae</taxon>
        <taxon>Schaalia</taxon>
    </lineage>
</organism>
<evidence type="ECO:0000256" key="7">
    <source>
        <dbReference type="ARBA" id="ARBA00023209"/>
    </source>
</evidence>
<keyword evidence="3" id="KW-0808">Transferase</keyword>
<keyword evidence="11" id="KW-1185">Reference proteome</keyword>
<evidence type="ECO:0000256" key="1">
    <source>
        <dbReference type="ARBA" id="ARBA00001946"/>
    </source>
</evidence>
<dbReference type="GO" id="GO:0008654">
    <property type="term" value="P:phospholipid biosynthetic process"/>
    <property type="evidence" value="ECO:0007669"/>
    <property type="project" value="UniProtKB-KW"/>
</dbReference>
<dbReference type="GO" id="GO:0004143">
    <property type="term" value="F:ATP-dependent diacylglycerol kinase activity"/>
    <property type="evidence" value="ECO:0007669"/>
    <property type="project" value="TreeGrafter"/>
</dbReference>
<accession>J0NMU8</accession>
<evidence type="ECO:0000256" key="8">
    <source>
        <dbReference type="ARBA" id="ARBA00023264"/>
    </source>
</evidence>
<comment type="cofactor">
    <cofactor evidence="1">
        <name>Mg(2+)</name>
        <dbReference type="ChEBI" id="CHEBI:18420"/>
    </cofactor>
</comment>
<evidence type="ECO:0000256" key="6">
    <source>
        <dbReference type="ARBA" id="ARBA00022840"/>
    </source>
</evidence>
<sequence length="303" mass="30427">MGPGRPAMRLLVSSMSAGGRALRVGPAVVAALRGGGWGVEVVVTTAGDDPASMVDPGADAVGALGGDGFVAAVAQGCHDRGAVLAPMPGGRGNDLCRALGVGADPLQRASGLAPLGSDRGAIDGSVRAIDGMWVRGDGAGRRLALGIVSLGLDARANLLANRSVLSNGPLAYAYGAFAALATHRPAPIRARVDGEERDLSGWIASVSNSGRFGGGIALVPGADMCDGVLEVCHVGPIPTRSALPVLARVVAGRGAHDPRIRVSSARLVEFLEPQGMTAMADGDVVATVPFTVEVASEVVRVLV</sequence>
<evidence type="ECO:0000256" key="4">
    <source>
        <dbReference type="ARBA" id="ARBA00022741"/>
    </source>
</evidence>
<feature type="domain" description="DAGKc" evidence="9">
    <location>
        <begin position="3"/>
        <end position="138"/>
    </location>
</feature>
<dbReference type="InterPro" id="IPR001206">
    <property type="entry name" value="Diacylglycerol_kinase_cat_dom"/>
</dbReference>
<keyword evidence="7" id="KW-0443">Lipid metabolism</keyword>
<dbReference type="Pfam" id="PF00781">
    <property type="entry name" value="DAGK_cat"/>
    <property type="match status" value="1"/>
</dbReference>
<keyword evidence="4" id="KW-0547">Nucleotide-binding</keyword>
<dbReference type="PATRIC" id="fig|1125717.3.peg.1002"/>
<evidence type="ECO:0000256" key="2">
    <source>
        <dbReference type="ARBA" id="ARBA00005983"/>
    </source>
</evidence>
<dbReference type="InterPro" id="IPR016064">
    <property type="entry name" value="NAD/diacylglycerol_kinase_sf"/>
</dbReference>
<dbReference type="SUPFAM" id="SSF111331">
    <property type="entry name" value="NAD kinase/diacylglycerol kinase-like"/>
    <property type="match status" value="1"/>
</dbReference>
<keyword evidence="6" id="KW-0067">ATP-binding</keyword>
<gene>
    <name evidence="10" type="ORF">HMPREF1317_1067</name>
</gene>
<reference evidence="10 11" key="1">
    <citation type="submission" date="2012-05" db="EMBL/GenBank/DDBJ databases">
        <authorList>
            <person name="Harkins D.M."/>
            <person name="Madupu R."/>
            <person name="Durkin A.S."/>
            <person name="Torralba M."/>
            <person name="Methe B."/>
            <person name="Sutton G.G."/>
            <person name="Nelson K.E."/>
        </authorList>
    </citation>
    <scope>NUCLEOTIDE SEQUENCE [LARGE SCALE GENOMIC DNA]</scope>
    <source>
        <strain evidence="10 11">F0490</strain>
    </source>
</reference>
<evidence type="ECO:0000256" key="3">
    <source>
        <dbReference type="ARBA" id="ARBA00022679"/>
    </source>
</evidence>
<evidence type="ECO:0000259" key="9">
    <source>
        <dbReference type="PROSITE" id="PS50146"/>
    </source>
</evidence>
<dbReference type="PANTHER" id="PTHR12358:SF106">
    <property type="entry name" value="LIPID KINASE YEGS"/>
    <property type="match status" value="1"/>
</dbReference>
<dbReference type="InterPro" id="IPR017438">
    <property type="entry name" value="ATP-NAD_kinase_N"/>
</dbReference>
<comment type="caution">
    <text evidence="10">The sequence shown here is derived from an EMBL/GenBank/DDBJ whole genome shotgun (WGS) entry which is preliminary data.</text>
</comment>
<dbReference type="AlphaFoldDB" id="J0NMU8"/>
<dbReference type="Proteomes" id="UP000004578">
    <property type="component" value="Unassembled WGS sequence"/>
</dbReference>
<dbReference type="EMBL" id="AKFS01000151">
    <property type="protein sequence ID" value="EJF46087.1"/>
    <property type="molecule type" value="Genomic_DNA"/>
</dbReference>
<dbReference type="GO" id="GO:0005524">
    <property type="term" value="F:ATP binding"/>
    <property type="evidence" value="ECO:0007669"/>
    <property type="project" value="UniProtKB-KW"/>
</dbReference>
<dbReference type="Pfam" id="PF19279">
    <property type="entry name" value="YegS_C"/>
    <property type="match status" value="1"/>
</dbReference>
<keyword evidence="5 10" id="KW-0418">Kinase</keyword>
<proteinExistence type="inferred from homology"/>
<dbReference type="GO" id="GO:0005886">
    <property type="term" value="C:plasma membrane"/>
    <property type="evidence" value="ECO:0007669"/>
    <property type="project" value="TreeGrafter"/>
</dbReference>
<keyword evidence="7" id="KW-0444">Lipid biosynthesis</keyword>
<evidence type="ECO:0000313" key="10">
    <source>
        <dbReference type="EMBL" id="EJF46087.1"/>
    </source>
</evidence>
<dbReference type="InterPro" id="IPR050187">
    <property type="entry name" value="Lipid_Phosphate_FormReg"/>
</dbReference>
<keyword evidence="7" id="KW-0594">Phospholipid biosynthesis</keyword>
<evidence type="ECO:0000313" key="11">
    <source>
        <dbReference type="Proteomes" id="UP000004578"/>
    </source>
</evidence>
<dbReference type="Gene3D" id="3.40.50.10330">
    <property type="entry name" value="Probable inorganic polyphosphate/atp-NAD kinase, domain 1"/>
    <property type="match status" value="1"/>
</dbReference>
<keyword evidence="8" id="KW-1208">Phospholipid metabolism</keyword>
<dbReference type="Gene3D" id="2.60.200.40">
    <property type="match status" value="1"/>
</dbReference>
<evidence type="ECO:0000256" key="5">
    <source>
        <dbReference type="ARBA" id="ARBA00022777"/>
    </source>
</evidence>